<dbReference type="Proteomes" id="UP000433101">
    <property type="component" value="Unassembled WGS sequence"/>
</dbReference>
<evidence type="ECO:0000256" key="1">
    <source>
        <dbReference type="SAM" id="MobiDB-lite"/>
    </source>
</evidence>
<proteinExistence type="predicted"/>
<evidence type="ECO:0000313" key="4">
    <source>
        <dbReference type="Proteomes" id="UP000433101"/>
    </source>
</evidence>
<dbReference type="RefSeq" id="WP_160774100.1">
    <property type="nucleotide sequence ID" value="NZ_WUMV01000001.1"/>
</dbReference>
<evidence type="ECO:0000313" key="3">
    <source>
        <dbReference type="EMBL" id="MXN63881.1"/>
    </source>
</evidence>
<feature type="signal peptide" evidence="2">
    <location>
        <begin position="1"/>
        <end position="30"/>
    </location>
</feature>
<keyword evidence="2" id="KW-0732">Signal</keyword>
<reference evidence="3 4" key="1">
    <citation type="submission" date="2019-12" db="EMBL/GenBank/DDBJ databases">
        <authorList>
            <person name="Li M."/>
        </authorList>
    </citation>
    <scope>NUCLEOTIDE SEQUENCE [LARGE SCALE GENOMIC DNA]</scope>
    <source>
        <strain evidence="3 4">GBMRC 2046</strain>
    </source>
</reference>
<comment type="caution">
    <text evidence="3">The sequence shown here is derived from an EMBL/GenBank/DDBJ whole genome shotgun (WGS) entry which is preliminary data.</text>
</comment>
<evidence type="ECO:0008006" key="5">
    <source>
        <dbReference type="Google" id="ProtNLM"/>
    </source>
</evidence>
<name>A0A7X3LRR6_9HYPH</name>
<evidence type="ECO:0000256" key="2">
    <source>
        <dbReference type="SAM" id="SignalP"/>
    </source>
</evidence>
<dbReference type="EMBL" id="WUMV01000001">
    <property type="protein sequence ID" value="MXN63881.1"/>
    <property type="molecule type" value="Genomic_DNA"/>
</dbReference>
<sequence length="354" mass="37516">MTASAGGKFNRLLASIALGCALLLSPIAAAEDSVLPLPKPDVNSIDEDSDKDTLESVLDGPPRPALTPTITPYAPSNLPDAGPFNQFGDEGALYLVAKLTEEGEPLSRGVAWRVYSEPKEGDGKLEMVASAAGGDAEFRLDPGSYLVHTAYGHAGTTSRITVKKGVDSRTIILSAGGLRLDAELADHLPIESGTVLFDIYETEFDTRGERKIVASNVRPGEIVRLNADTYHVVSRYGSVNAVVRADMRVEPGKLTEAIIYHNAAMITLKLVKEEGGEALANTSWSVLTPGGDAVVEATGAFPSFVLASGEYHVVARNNSTNYSRVFNVETGLDREVEVIASKGIGELSDSSLAQ</sequence>
<organism evidence="3 4">
    <name type="scientific">Stappia sediminis</name>
    <dbReference type="NCBI Taxonomy" id="2692190"/>
    <lineage>
        <taxon>Bacteria</taxon>
        <taxon>Pseudomonadati</taxon>
        <taxon>Pseudomonadota</taxon>
        <taxon>Alphaproteobacteria</taxon>
        <taxon>Hyphomicrobiales</taxon>
        <taxon>Stappiaceae</taxon>
        <taxon>Stappia</taxon>
    </lineage>
</organism>
<protein>
    <recommendedName>
        <fullName evidence="5">Carboxypeptidase regulatory-like domain-containing protein</fullName>
    </recommendedName>
</protein>
<feature type="region of interest" description="Disordered" evidence="1">
    <location>
        <begin position="41"/>
        <end position="65"/>
    </location>
</feature>
<dbReference type="AlphaFoldDB" id="A0A7X3LRR6"/>
<gene>
    <name evidence="3" type="ORF">GR183_03105</name>
</gene>
<accession>A0A7X3LRR6</accession>
<feature type="chain" id="PRO_5031397431" description="Carboxypeptidase regulatory-like domain-containing protein" evidence="2">
    <location>
        <begin position="31"/>
        <end position="354"/>
    </location>
</feature>
<keyword evidence="4" id="KW-1185">Reference proteome</keyword>